<dbReference type="CDD" id="cd00093">
    <property type="entry name" value="HTH_XRE"/>
    <property type="match status" value="1"/>
</dbReference>
<dbReference type="SMART" id="SM00530">
    <property type="entry name" value="HTH_XRE"/>
    <property type="match status" value="1"/>
</dbReference>
<comment type="caution">
    <text evidence="2">The sequence shown here is derived from an EMBL/GenBank/DDBJ whole genome shotgun (WGS) entry which is preliminary data.</text>
</comment>
<dbReference type="InterPro" id="IPR001387">
    <property type="entry name" value="Cro/C1-type_HTH"/>
</dbReference>
<evidence type="ECO:0000259" key="1">
    <source>
        <dbReference type="PROSITE" id="PS50943"/>
    </source>
</evidence>
<evidence type="ECO:0000313" key="3">
    <source>
        <dbReference type="Proteomes" id="UP000286063"/>
    </source>
</evidence>
<dbReference type="Proteomes" id="UP000286063">
    <property type="component" value="Unassembled WGS sequence"/>
</dbReference>
<proteinExistence type="predicted"/>
<organism evidence="2 3">
    <name type="scientific">Butyricimonas virosa</name>
    <dbReference type="NCBI Taxonomy" id="544645"/>
    <lineage>
        <taxon>Bacteria</taxon>
        <taxon>Pseudomonadati</taxon>
        <taxon>Bacteroidota</taxon>
        <taxon>Bacteroidia</taxon>
        <taxon>Bacteroidales</taxon>
        <taxon>Odoribacteraceae</taxon>
        <taxon>Butyricimonas</taxon>
    </lineage>
</organism>
<name>A0A413ITR3_9BACT</name>
<feature type="domain" description="HTH cro/C1-type" evidence="1">
    <location>
        <begin position="7"/>
        <end position="60"/>
    </location>
</feature>
<dbReference type="Gene3D" id="1.10.260.40">
    <property type="entry name" value="lambda repressor-like DNA-binding domains"/>
    <property type="match status" value="1"/>
</dbReference>
<dbReference type="EMBL" id="QSCR01000001">
    <property type="protein sequence ID" value="RGY21294.1"/>
    <property type="molecule type" value="Genomic_DNA"/>
</dbReference>
<dbReference type="OrthoDB" id="1092269at2"/>
<accession>A0A413ITR3</accession>
<evidence type="ECO:0000313" key="2">
    <source>
        <dbReference type="EMBL" id="RGY21294.1"/>
    </source>
</evidence>
<dbReference type="InterPro" id="IPR010982">
    <property type="entry name" value="Lambda_DNA-bd_dom_sf"/>
</dbReference>
<reference evidence="2 3" key="1">
    <citation type="submission" date="2018-08" db="EMBL/GenBank/DDBJ databases">
        <title>A genome reference for cultivated species of the human gut microbiota.</title>
        <authorList>
            <person name="Zou Y."/>
            <person name="Xue W."/>
            <person name="Luo G."/>
        </authorList>
    </citation>
    <scope>NUCLEOTIDE SEQUENCE [LARGE SCALE GENOMIC DNA]</scope>
    <source>
        <strain evidence="2 3">OF02-7</strain>
    </source>
</reference>
<sequence length="92" mass="10679">MANLLIIKHLLKEKNISIRDFSKELGITEQGLQKLIRENSTKVETLELIAQKLNVSISVFFDEVHCEEKSEKERLLSIIESQQRTIENLSKK</sequence>
<protein>
    <submittedName>
        <fullName evidence="2">XRE family transcriptional regulator</fullName>
    </submittedName>
</protein>
<dbReference type="AlphaFoldDB" id="A0A413ITR3"/>
<gene>
    <name evidence="2" type="ORF">DXA50_00125</name>
</gene>
<dbReference type="PROSITE" id="PS50943">
    <property type="entry name" value="HTH_CROC1"/>
    <property type="match status" value="1"/>
</dbReference>
<dbReference type="SUPFAM" id="SSF47413">
    <property type="entry name" value="lambda repressor-like DNA-binding domains"/>
    <property type="match status" value="1"/>
</dbReference>
<dbReference type="RefSeq" id="WP_117774437.1">
    <property type="nucleotide sequence ID" value="NZ_QSCR01000001.1"/>
</dbReference>
<dbReference type="Pfam" id="PF01381">
    <property type="entry name" value="HTH_3"/>
    <property type="match status" value="1"/>
</dbReference>
<dbReference type="GO" id="GO:0003677">
    <property type="term" value="F:DNA binding"/>
    <property type="evidence" value="ECO:0007669"/>
    <property type="project" value="InterPro"/>
</dbReference>